<gene>
    <name evidence="1" type="ORF">ASU33_11230</name>
</gene>
<sequence>MRLYFENPVGRIYSYSEGFLRLEYKPGLRELEELKALVRHLRNLFEHSGYHKILVDQRQMREFTPRECTWIAEYWRHLAENRPPLYRATLMPLSSLARLASANLLAMASTIALINKSFEDEAKALGWLLETSCAQVS</sequence>
<dbReference type="Proteomes" id="UP000054223">
    <property type="component" value="Unassembled WGS sequence"/>
</dbReference>
<evidence type="ECO:0000313" key="1">
    <source>
        <dbReference type="EMBL" id="KUG08706.1"/>
    </source>
</evidence>
<dbReference type="AlphaFoldDB" id="A0A9X0HMI9"/>
<evidence type="ECO:0008006" key="3">
    <source>
        <dbReference type="Google" id="ProtNLM"/>
    </source>
</evidence>
<proteinExistence type="predicted"/>
<dbReference type="EMBL" id="LNAL01000006">
    <property type="protein sequence ID" value="KUG08706.1"/>
    <property type="molecule type" value="Genomic_DNA"/>
</dbReference>
<keyword evidence="2" id="KW-1185">Reference proteome</keyword>
<comment type="caution">
    <text evidence="1">The sequence shown here is derived from an EMBL/GenBank/DDBJ whole genome shotgun (WGS) entry which is preliminary data.</text>
</comment>
<reference evidence="1 2" key="1">
    <citation type="submission" date="2015-11" db="EMBL/GenBank/DDBJ databases">
        <title>Solirubrum puertoriconensis gen. nov. an environmental bacteria isolated in Puerto Rico.</title>
        <authorList>
            <person name="Cuebas-Irizarry M.F."/>
            <person name="Montalvo-Rodriguez R."/>
        </authorList>
    </citation>
    <scope>NUCLEOTIDE SEQUENCE [LARGE SCALE GENOMIC DNA]</scope>
    <source>
        <strain evidence="1 2">MC1A</strain>
    </source>
</reference>
<name>A0A9X0HMI9_SOLP1</name>
<organism evidence="1 2">
    <name type="scientific">Solirubrum puertoriconensis</name>
    <dbReference type="NCBI Taxonomy" id="1751427"/>
    <lineage>
        <taxon>Bacteria</taxon>
        <taxon>Pseudomonadati</taxon>
        <taxon>Bacteroidota</taxon>
        <taxon>Cytophagia</taxon>
        <taxon>Cytophagales</taxon>
    </lineage>
</organism>
<accession>A0A9X0HMI9</accession>
<protein>
    <recommendedName>
        <fullName evidence="3">STAS/SEC14 domain-containing protein</fullName>
    </recommendedName>
</protein>
<evidence type="ECO:0000313" key="2">
    <source>
        <dbReference type="Proteomes" id="UP000054223"/>
    </source>
</evidence>
<dbReference type="OrthoDB" id="880716at2"/>
<dbReference type="RefSeq" id="WP_059070450.1">
    <property type="nucleotide sequence ID" value="NZ_LNAL01000006.1"/>
</dbReference>